<evidence type="ECO:0000256" key="3">
    <source>
        <dbReference type="ARBA" id="ARBA00022573"/>
    </source>
</evidence>
<dbReference type="EC" id="2.1.1.133" evidence="8"/>
<dbReference type="Pfam" id="PF00590">
    <property type="entry name" value="TP_methylase"/>
    <property type="match status" value="1"/>
</dbReference>
<evidence type="ECO:0000313" key="8">
    <source>
        <dbReference type="EMBL" id="RCL74595.1"/>
    </source>
</evidence>
<evidence type="ECO:0000256" key="4">
    <source>
        <dbReference type="ARBA" id="ARBA00022603"/>
    </source>
</evidence>
<dbReference type="PANTHER" id="PTHR45790:SF4">
    <property type="entry name" value="COBALT-PRECORRIN-4 C(11)-METHYLTRANSFERASE"/>
    <property type="match status" value="1"/>
</dbReference>
<evidence type="ECO:0000259" key="7">
    <source>
        <dbReference type="Pfam" id="PF00590"/>
    </source>
</evidence>
<comment type="pathway">
    <text evidence="1">Cofactor biosynthesis; adenosylcobalamin biosynthesis.</text>
</comment>
<dbReference type="Gene3D" id="3.30.950.10">
    <property type="entry name" value="Methyltransferase, Cobalt-precorrin-4 Transmethylase, Domain 2"/>
    <property type="match status" value="1"/>
</dbReference>
<dbReference type="InterPro" id="IPR035996">
    <property type="entry name" value="4pyrrol_Methylase_sf"/>
</dbReference>
<evidence type="ECO:0000256" key="6">
    <source>
        <dbReference type="ARBA" id="ARBA00022691"/>
    </source>
</evidence>
<comment type="caution">
    <text evidence="8">The sequence shown here is derived from an EMBL/GenBank/DDBJ whole genome shotgun (WGS) entry which is preliminary data.</text>
</comment>
<dbReference type="InterPro" id="IPR000878">
    <property type="entry name" value="4pyrrol_Mease"/>
</dbReference>
<dbReference type="InterPro" id="IPR006362">
    <property type="entry name" value="Cbl_synth_CobM/CibF"/>
</dbReference>
<dbReference type="NCBIfam" id="TIGR01465">
    <property type="entry name" value="cobM_cbiF"/>
    <property type="match status" value="1"/>
</dbReference>
<proteinExistence type="inferred from homology"/>
<gene>
    <name evidence="8" type="primary">cobM</name>
    <name evidence="8" type="ORF">DBW71_00165</name>
</gene>
<dbReference type="AlphaFoldDB" id="A0A368DTR6"/>
<dbReference type="InterPro" id="IPR014777">
    <property type="entry name" value="4pyrrole_Mease_sub1"/>
</dbReference>
<keyword evidence="4 8" id="KW-0489">Methyltransferase</keyword>
<evidence type="ECO:0000256" key="2">
    <source>
        <dbReference type="ARBA" id="ARBA00005879"/>
    </source>
</evidence>
<dbReference type="GO" id="GO:0032259">
    <property type="term" value="P:methylation"/>
    <property type="evidence" value="ECO:0007669"/>
    <property type="project" value="UniProtKB-KW"/>
</dbReference>
<dbReference type="EMBL" id="QOQD01000001">
    <property type="protein sequence ID" value="RCL74595.1"/>
    <property type="molecule type" value="Genomic_DNA"/>
</dbReference>
<dbReference type="InterPro" id="IPR003043">
    <property type="entry name" value="Uropor_MeTrfase_CS"/>
</dbReference>
<evidence type="ECO:0000313" key="9">
    <source>
        <dbReference type="Proteomes" id="UP000253570"/>
    </source>
</evidence>
<dbReference type="UniPathway" id="UPA00148"/>
<dbReference type="PANTHER" id="PTHR45790">
    <property type="entry name" value="SIROHEME SYNTHASE-RELATED"/>
    <property type="match status" value="1"/>
</dbReference>
<protein>
    <submittedName>
        <fullName evidence="8">Precorrin-4 C(11)-methyltransferase</fullName>
        <ecNumber evidence="8">2.1.1.133</ecNumber>
    </submittedName>
</protein>
<dbReference type="Proteomes" id="UP000253570">
    <property type="component" value="Unassembled WGS sequence"/>
</dbReference>
<keyword evidence="5 8" id="KW-0808">Transferase</keyword>
<dbReference type="GO" id="GO:0009236">
    <property type="term" value="P:cobalamin biosynthetic process"/>
    <property type="evidence" value="ECO:0007669"/>
    <property type="project" value="UniProtKB-UniPathway"/>
</dbReference>
<reference evidence="8 9" key="1">
    <citation type="journal article" date="2018" name="Microbiome">
        <title>Fine metagenomic profile of the Mediterranean stratified and mixed water columns revealed by assembly and recruitment.</title>
        <authorList>
            <person name="Haro-Moreno J.M."/>
            <person name="Lopez-Perez M."/>
            <person name="De La Torre J.R."/>
            <person name="Picazo A."/>
            <person name="Camacho A."/>
            <person name="Rodriguez-Valera F."/>
        </authorList>
    </citation>
    <scope>NUCLEOTIDE SEQUENCE [LARGE SCALE GENOMIC DNA]</scope>
    <source>
        <strain evidence="8">MED-G57</strain>
    </source>
</reference>
<dbReference type="InterPro" id="IPR014776">
    <property type="entry name" value="4pyrrole_Mease_sub2"/>
</dbReference>
<keyword evidence="3" id="KW-0169">Cobalamin biosynthesis</keyword>
<sequence length="251" mass="27800">MKVYFIGAGPGDPELLTLKAHRIISNIELCLYAGSLVPVEILSFVPKGATVVDTANLNLKEIESYYINAKQENKDVARIHSGDVSVYGALSEQIDILDKLNIEYEIIAGIPAYVQAAAILNTELTIPGKVQSVILTRTSFSSTPMPEGEDLVNLAKTGSTLVIHLSIRRMKHIARELSPIIGNDAIVAVLYRIGWSDQLVIIDRLDNIAKKVRENKITRTALIITGKNFKKKSEMNSVLYDSHHNHLFRPK</sequence>
<accession>A0A368DTR6</accession>
<evidence type="ECO:0000256" key="5">
    <source>
        <dbReference type="ARBA" id="ARBA00022679"/>
    </source>
</evidence>
<keyword evidence="6" id="KW-0949">S-adenosyl-L-methionine</keyword>
<dbReference type="InterPro" id="IPR050161">
    <property type="entry name" value="Siro_Cobalamin_biosynth"/>
</dbReference>
<dbReference type="Gene3D" id="3.40.1010.10">
    <property type="entry name" value="Cobalt-precorrin-4 Transmethylase, Domain 1"/>
    <property type="match status" value="1"/>
</dbReference>
<evidence type="ECO:0000256" key="1">
    <source>
        <dbReference type="ARBA" id="ARBA00004953"/>
    </source>
</evidence>
<name>A0A368DTR6_9PROT</name>
<feature type="domain" description="Tetrapyrrole methylase" evidence="7">
    <location>
        <begin position="2"/>
        <end position="208"/>
    </location>
</feature>
<dbReference type="PROSITE" id="PS00839">
    <property type="entry name" value="SUMT_1"/>
    <property type="match status" value="1"/>
</dbReference>
<organism evidence="8 9">
    <name type="scientific">PS1 clade bacterium</name>
    <dbReference type="NCBI Taxonomy" id="2175152"/>
    <lineage>
        <taxon>Bacteria</taxon>
        <taxon>Pseudomonadati</taxon>
        <taxon>Pseudomonadota</taxon>
        <taxon>Alphaproteobacteria</taxon>
        <taxon>PS1 clade</taxon>
    </lineage>
</organism>
<dbReference type="CDD" id="cd11641">
    <property type="entry name" value="Precorrin-4_C11-MT"/>
    <property type="match status" value="1"/>
</dbReference>
<dbReference type="SUPFAM" id="SSF53790">
    <property type="entry name" value="Tetrapyrrole methylase"/>
    <property type="match status" value="1"/>
</dbReference>
<dbReference type="GO" id="GO:0046026">
    <property type="term" value="F:precorrin-4 C11-methyltransferase activity"/>
    <property type="evidence" value="ECO:0007669"/>
    <property type="project" value="UniProtKB-EC"/>
</dbReference>
<comment type="similarity">
    <text evidence="2">Belongs to the precorrin methyltransferase family.</text>
</comment>